<dbReference type="STRING" id="446860.AS188_02230"/>
<name>A0A0U3HD91_9MICC</name>
<reference evidence="3 5" key="2">
    <citation type="submission" date="2019-07" db="EMBL/GenBank/DDBJ databases">
        <title>Whole genome shotgun sequence of Kocuria flava NBRC 107626.</title>
        <authorList>
            <person name="Hosoyama A."/>
            <person name="Uohara A."/>
            <person name="Ohji S."/>
            <person name="Ichikawa N."/>
        </authorList>
    </citation>
    <scope>NUCLEOTIDE SEQUENCE [LARGE SCALE GENOMIC DNA]</scope>
    <source>
        <strain evidence="3 5">NBRC 107626</strain>
    </source>
</reference>
<keyword evidence="1" id="KW-0812">Transmembrane</keyword>
<dbReference type="EMBL" id="BJZR01000095">
    <property type="protein sequence ID" value="GEO93228.1"/>
    <property type="molecule type" value="Genomic_DNA"/>
</dbReference>
<gene>
    <name evidence="2" type="ORF">AS188_02230</name>
    <name evidence="3" type="ORF">KFL01_25340</name>
</gene>
<evidence type="ECO:0000256" key="1">
    <source>
        <dbReference type="SAM" id="Phobius"/>
    </source>
</evidence>
<evidence type="ECO:0000313" key="5">
    <source>
        <dbReference type="Proteomes" id="UP000321155"/>
    </source>
</evidence>
<dbReference type="Proteomes" id="UP000057181">
    <property type="component" value="Chromosome"/>
</dbReference>
<reference evidence="2 4" key="1">
    <citation type="submission" date="2015-11" db="EMBL/GenBank/DDBJ databases">
        <title>Complete Genome Sequence of Kocuria flava strain HO-9041.</title>
        <authorList>
            <person name="Zhou M."/>
            <person name="Dai J."/>
        </authorList>
    </citation>
    <scope>NUCLEOTIDE SEQUENCE [LARGE SCALE GENOMIC DNA]</scope>
    <source>
        <strain evidence="2 4">HO-9041</strain>
    </source>
</reference>
<keyword evidence="1" id="KW-0472">Membrane</keyword>
<feature type="transmembrane region" description="Helical" evidence="1">
    <location>
        <begin position="6"/>
        <end position="26"/>
    </location>
</feature>
<organism evidence="2 4">
    <name type="scientific">Kocuria flava</name>
    <dbReference type="NCBI Taxonomy" id="446860"/>
    <lineage>
        <taxon>Bacteria</taxon>
        <taxon>Bacillati</taxon>
        <taxon>Actinomycetota</taxon>
        <taxon>Actinomycetes</taxon>
        <taxon>Micrococcales</taxon>
        <taxon>Micrococcaceae</taxon>
        <taxon>Kocuria</taxon>
    </lineage>
</organism>
<proteinExistence type="predicted"/>
<evidence type="ECO:0000313" key="3">
    <source>
        <dbReference type="EMBL" id="GEO93228.1"/>
    </source>
</evidence>
<keyword evidence="5" id="KW-1185">Reference proteome</keyword>
<feature type="transmembrane region" description="Helical" evidence="1">
    <location>
        <begin position="106"/>
        <end position="124"/>
    </location>
</feature>
<dbReference type="EMBL" id="CP013254">
    <property type="protein sequence ID" value="ALU38760.1"/>
    <property type="molecule type" value="Genomic_DNA"/>
</dbReference>
<accession>A0A0U3HD91</accession>
<dbReference type="Proteomes" id="UP000321155">
    <property type="component" value="Unassembled WGS sequence"/>
</dbReference>
<sequence>MGGVVMWITGAAALVVAVGWLTVQAARRWLSARRRRWVRQGLDALHVDLESSYGTICSHAAVHPGQGAPAREELTWALDQVERVVQRHREQEGGSDRAPFVPRAHLVAALALGATGLALLVASAL</sequence>
<dbReference type="AlphaFoldDB" id="A0A0U3HD91"/>
<dbReference type="KEGG" id="kfv:AS188_02230"/>
<evidence type="ECO:0000313" key="4">
    <source>
        <dbReference type="Proteomes" id="UP000057181"/>
    </source>
</evidence>
<protein>
    <submittedName>
        <fullName evidence="2">Uncharacterized protein</fullName>
    </submittedName>
</protein>
<evidence type="ECO:0000313" key="2">
    <source>
        <dbReference type="EMBL" id="ALU38760.1"/>
    </source>
</evidence>
<keyword evidence="1" id="KW-1133">Transmembrane helix</keyword>